<evidence type="ECO:0000313" key="1">
    <source>
        <dbReference type="EMBL" id="MFC4411346.1"/>
    </source>
</evidence>
<keyword evidence="2" id="KW-1185">Reference proteome</keyword>
<sequence length="86" mass="10218">METIEMNRKAVYLLEEWDPFNVGREGYVTEIADVVAELHQLDHPTDLAKRIQEIYEHSYEIWIPFEKCVQISYKLIAIKYEAKCIV</sequence>
<dbReference type="InterPro" id="IPR015053">
    <property type="entry name" value="DUF1871"/>
</dbReference>
<dbReference type="SUPFAM" id="SSF116922">
    <property type="entry name" value="YugE-like"/>
    <property type="match status" value="1"/>
</dbReference>
<comment type="caution">
    <text evidence="1">The sequence shown here is derived from an EMBL/GenBank/DDBJ whole genome shotgun (WGS) entry which is preliminary data.</text>
</comment>
<organism evidence="1 2">
    <name type="scientific">Chungangia koreensis</name>
    <dbReference type="NCBI Taxonomy" id="752657"/>
    <lineage>
        <taxon>Bacteria</taxon>
        <taxon>Bacillati</taxon>
        <taxon>Bacillota</taxon>
        <taxon>Bacilli</taxon>
        <taxon>Lactobacillales</taxon>
        <taxon>Chungangia</taxon>
    </lineage>
</organism>
<dbReference type="Gene3D" id="1.10.340.20">
    <property type="entry name" value="Apc36109-like domain"/>
    <property type="match status" value="1"/>
</dbReference>
<dbReference type="RefSeq" id="WP_378156214.1">
    <property type="nucleotide sequence ID" value="NZ_JBHSEC010000020.1"/>
</dbReference>
<protein>
    <submittedName>
        <fullName evidence="1">DUF1871 family protein</fullName>
    </submittedName>
</protein>
<name>A0ABV8X5Z8_9LACT</name>
<dbReference type="EMBL" id="JBHSEC010000020">
    <property type="protein sequence ID" value="MFC4411346.1"/>
    <property type="molecule type" value="Genomic_DNA"/>
</dbReference>
<dbReference type="Pfam" id="PF08958">
    <property type="entry name" value="DUF1871"/>
    <property type="match status" value="1"/>
</dbReference>
<dbReference type="InterPro" id="IPR023162">
    <property type="entry name" value="Apc36109-like_dom_sf"/>
</dbReference>
<proteinExistence type="predicted"/>
<reference evidence="2" key="1">
    <citation type="journal article" date="2019" name="Int. J. Syst. Evol. Microbiol.">
        <title>The Global Catalogue of Microorganisms (GCM) 10K type strain sequencing project: providing services to taxonomists for standard genome sequencing and annotation.</title>
        <authorList>
            <consortium name="The Broad Institute Genomics Platform"/>
            <consortium name="The Broad Institute Genome Sequencing Center for Infectious Disease"/>
            <person name="Wu L."/>
            <person name="Ma J."/>
        </authorList>
    </citation>
    <scope>NUCLEOTIDE SEQUENCE [LARGE SCALE GENOMIC DNA]</scope>
    <source>
        <strain evidence="2">CCUG 59778</strain>
    </source>
</reference>
<accession>A0ABV8X5Z8</accession>
<gene>
    <name evidence="1" type="ORF">ACFOZY_13035</name>
</gene>
<dbReference type="Proteomes" id="UP001595817">
    <property type="component" value="Unassembled WGS sequence"/>
</dbReference>
<evidence type="ECO:0000313" key="2">
    <source>
        <dbReference type="Proteomes" id="UP001595817"/>
    </source>
</evidence>